<dbReference type="Proteomes" id="UP000186922">
    <property type="component" value="Unassembled WGS sequence"/>
</dbReference>
<reference evidence="1 2" key="1">
    <citation type="journal article" date="2016" name="Nat. Commun.">
        <title>Extremotolerant tardigrade genome and improved radiotolerance of human cultured cells by tardigrade-unique protein.</title>
        <authorList>
            <person name="Hashimoto T."/>
            <person name="Horikawa D.D."/>
            <person name="Saito Y."/>
            <person name="Kuwahara H."/>
            <person name="Kozuka-Hata H."/>
            <person name="Shin-I T."/>
            <person name="Minakuchi Y."/>
            <person name="Ohishi K."/>
            <person name="Motoyama A."/>
            <person name="Aizu T."/>
            <person name="Enomoto A."/>
            <person name="Kondo K."/>
            <person name="Tanaka S."/>
            <person name="Hara Y."/>
            <person name="Koshikawa S."/>
            <person name="Sagara H."/>
            <person name="Miura T."/>
            <person name="Yokobori S."/>
            <person name="Miyagawa K."/>
            <person name="Suzuki Y."/>
            <person name="Kubo T."/>
            <person name="Oyama M."/>
            <person name="Kohara Y."/>
            <person name="Fujiyama A."/>
            <person name="Arakawa K."/>
            <person name="Katayama T."/>
            <person name="Toyoda A."/>
            <person name="Kunieda T."/>
        </authorList>
    </citation>
    <scope>NUCLEOTIDE SEQUENCE [LARGE SCALE GENOMIC DNA]</scope>
    <source>
        <strain evidence="1 2">YOKOZUNA-1</strain>
    </source>
</reference>
<protein>
    <submittedName>
        <fullName evidence="1">Uncharacterized protein</fullName>
    </submittedName>
</protein>
<accession>A0A1D1W3N6</accession>
<organism evidence="1 2">
    <name type="scientific">Ramazzottius varieornatus</name>
    <name type="common">Water bear</name>
    <name type="synonym">Tardigrade</name>
    <dbReference type="NCBI Taxonomy" id="947166"/>
    <lineage>
        <taxon>Eukaryota</taxon>
        <taxon>Metazoa</taxon>
        <taxon>Ecdysozoa</taxon>
        <taxon>Tardigrada</taxon>
        <taxon>Eutardigrada</taxon>
        <taxon>Parachela</taxon>
        <taxon>Hypsibioidea</taxon>
        <taxon>Ramazzottiidae</taxon>
        <taxon>Ramazzottius</taxon>
    </lineage>
</organism>
<evidence type="ECO:0000313" key="1">
    <source>
        <dbReference type="EMBL" id="GAV07886.1"/>
    </source>
</evidence>
<dbReference type="AlphaFoldDB" id="A0A1D1W3N6"/>
<gene>
    <name evidence="1" type="primary">RvY_17666-1</name>
    <name evidence="1" type="synonym">RvY_17666.1</name>
    <name evidence="1" type="ORF">RvY_17666</name>
</gene>
<sequence>MPLVSSTDETKNEQIHPGKASVALRLKRVITKSTKVAVHRCDPQPKWNVIIARSLGKMCDHLLDQQ</sequence>
<proteinExistence type="predicted"/>
<dbReference type="EMBL" id="BDGG01000016">
    <property type="protein sequence ID" value="GAV07886.1"/>
    <property type="molecule type" value="Genomic_DNA"/>
</dbReference>
<evidence type="ECO:0000313" key="2">
    <source>
        <dbReference type="Proteomes" id="UP000186922"/>
    </source>
</evidence>
<keyword evidence="2" id="KW-1185">Reference proteome</keyword>
<comment type="caution">
    <text evidence="1">The sequence shown here is derived from an EMBL/GenBank/DDBJ whole genome shotgun (WGS) entry which is preliminary data.</text>
</comment>
<name>A0A1D1W3N6_RAMVA</name>